<feature type="binding site" evidence="5">
    <location>
        <position position="200"/>
    </location>
    <ligand>
        <name>S-adenosyl-L-methionine</name>
        <dbReference type="ChEBI" id="CHEBI:59789"/>
    </ligand>
</feature>
<evidence type="ECO:0000256" key="3">
    <source>
        <dbReference type="ARBA" id="ARBA00022691"/>
    </source>
</evidence>
<protein>
    <submittedName>
        <fullName evidence="7">tRNA (Uridine(54)-C5)-methyltransferase TrmA</fullName>
        <ecNumber evidence="7">2.1.1.35</ecNumber>
    </submittedName>
</protein>
<dbReference type="CDD" id="cd02440">
    <property type="entry name" value="AdoMet_MTases"/>
    <property type="match status" value="1"/>
</dbReference>
<dbReference type="NCBIfam" id="TIGR02143">
    <property type="entry name" value="trmA_only"/>
    <property type="match status" value="1"/>
</dbReference>
<comment type="caution">
    <text evidence="7">The sequence shown here is derived from an EMBL/GenBank/DDBJ whole genome shotgun (WGS) entry which is preliminary data.</text>
</comment>
<proteinExistence type="inferred from homology"/>
<keyword evidence="2 5" id="KW-0808">Transferase</keyword>
<dbReference type="InterPro" id="IPR010280">
    <property type="entry name" value="U5_MeTrfase_fam"/>
</dbReference>
<dbReference type="GO" id="GO:0005829">
    <property type="term" value="C:cytosol"/>
    <property type="evidence" value="ECO:0007669"/>
    <property type="project" value="TreeGrafter"/>
</dbReference>
<dbReference type="PANTHER" id="PTHR47790:SF2">
    <property type="entry name" value="TRNA_TMRNA (URACIL-C(5))-METHYLTRANSFERASE"/>
    <property type="match status" value="1"/>
</dbReference>
<evidence type="ECO:0000256" key="2">
    <source>
        <dbReference type="ARBA" id="ARBA00022679"/>
    </source>
</evidence>
<dbReference type="InterPro" id="IPR030390">
    <property type="entry name" value="MeTrfase_TrmA_AS"/>
</dbReference>
<gene>
    <name evidence="7" type="primary">trmA</name>
    <name evidence="7" type="ORF">H7R39_09135</name>
</gene>
<dbReference type="HAMAP" id="MF_01011">
    <property type="entry name" value="RNA_methyltr_TrmA"/>
    <property type="match status" value="1"/>
</dbReference>
<dbReference type="InterPro" id="IPR029063">
    <property type="entry name" value="SAM-dependent_MTases_sf"/>
</dbReference>
<dbReference type="PANTHER" id="PTHR47790">
    <property type="entry name" value="TRNA/TMRNA (URACIL-C(5))-METHYLTRANSFERASE"/>
    <property type="match status" value="1"/>
</dbReference>
<dbReference type="GO" id="GO:0000049">
    <property type="term" value="F:tRNA binding"/>
    <property type="evidence" value="ECO:0007669"/>
    <property type="project" value="TreeGrafter"/>
</dbReference>
<evidence type="ECO:0000313" key="8">
    <source>
        <dbReference type="Proteomes" id="UP000552683"/>
    </source>
</evidence>
<organism evidence="7 8">
    <name type="scientific">Campylobacter massiliensis</name>
    <dbReference type="NCBI Taxonomy" id="2762557"/>
    <lineage>
        <taxon>Bacteria</taxon>
        <taxon>Pseudomonadati</taxon>
        <taxon>Campylobacterota</taxon>
        <taxon>Epsilonproteobacteria</taxon>
        <taxon>Campylobacterales</taxon>
        <taxon>Campylobacteraceae</taxon>
        <taxon>Campylobacter</taxon>
    </lineage>
</organism>
<feature type="active site" description="Nucleophile" evidence="5">
    <location>
        <position position="333"/>
    </location>
</feature>
<keyword evidence="4" id="KW-0819">tRNA processing</keyword>
<feature type="binding site" evidence="5">
    <location>
        <position position="227"/>
    </location>
    <ligand>
        <name>S-adenosyl-L-methionine</name>
        <dbReference type="ChEBI" id="CHEBI:59789"/>
    </ligand>
</feature>
<dbReference type="EC" id="2.1.1.35" evidence="7"/>
<dbReference type="FunFam" id="3.40.50.150:FF:000012">
    <property type="entry name" value="tRNA/tmRNA (uracil-C(5))-methyltransferase"/>
    <property type="match status" value="1"/>
</dbReference>
<evidence type="ECO:0000256" key="5">
    <source>
        <dbReference type="PROSITE-ProRule" id="PRU01024"/>
    </source>
</evidence>
<keyword evidence="3 5" id="KW-0949">S-adenosyl-L-methionine</keyword>
<feature type="binding site" evidence="5">
    <location>
        <position position="248"/>
    </location>
    <ligand>
        <name>S-adenosyl-L-methionine</name>
        <dbReference type="ChEBI" id="CHEBI:59789"/>
    </ligand>
</feature>
<dbReference type="RefSeq" id="WP_185898936.1">
    <property type="nucleotide sequence ID" value="NZ_JACLZK010000002.1"/>
</dbReference>
<dbReference type="PROSITE" id="PS51687">
    <property type="entry name" value="SAM_MT_RNA_M5U"/>
    <property type="match status" value="1"/>
</dbReference>
<dbReference type="Gene3D" id="3.40.50.150">
    <property type="entry name" value="Vaccinia Virus protein VP39"/>
    <property type="match status" value="1"/>
</dbReference>
<feature type="binding site" evidence="5">
    <location>
        <position position="308"/>
    </location>
    <ligand>
        <name>S-adenosyl-L-methionine</name>
        <dbReference type="ChEBI" id="CHEBI:59789"/>
    </ligand>
</feature>
<feature type="active site" evidence="6">
    <location>
        <position position="333"/>
    </location>
</feature>
<sequence>MPDKFCKFLGECGSCTLDMPYEEQAEFKKDLIRREFEPFYRGEFEFFASQMAGYRTRAEFGIWHDIWHSAVDLAYTMHGAKTKRIMIDECPKVAAPIANLMPRLLEALAKNQILKEKLFGAEFISCASGILATLLYHKRLGEAEQGEIENLARELAGYRVTIAARAKGQKLLSGELNLLDSLNMGGKIYKFTFGDGAFIQPNTAVNEKMVAWAKGCVERGADLLELYCGHGNFTVPMAEKFKRVLATEISKSSIANALKNCELNGVDNIKFLRMSAEELMSAFGREREFNRLRELDIFSYDFSHVLVDPPRAGLDESVINFIKNYENIIYISCSPQSLKRDLAQLALTHEAVKFAVFDQFANTAHIECGVLLRSKNA</sequence>
<dbReference type="Proteomes" id="UP000552683">
    <property type="component" value="Unassembled WGS sequence"/>
</dbReference>
<dbReference type="EMBL" id="JACLZK010000002">
    <property type="protein sequence ID" value="MBC2883415.1"/>
    <property type="molecule type" value="Genomic_DNA"/>
</dbReference>
<evidence type="ECO:0000313" key="7">
    <source>
        <dbReference type="EMBL" id="MBC2883415.1"/>
    </source>
</evidence>
<dbReference type="GO" id="GO:0032259">
    <property type="term" value="P:methylation"/>
    <property type="evidence" value="ECO:0007669"/>
    <property type="project" value="UniProtKB-KW"/>
</dbReference>
<keyword evidence="1 5" id="KW-0489">Methyltransferase</keyword>
<dbReference type="GO" id="GO:0008033">
    <property type="term" value="P:tRNA processing"/>
    <property type="evidence" value="ECO:0007669"/>
    <property type="project" value="UniProtKB-KW"/>
</dbReference>
<reference evidence="7 8" key="1">
    <citation type="submission" date="2020-08" db="EMBL/GenBank/DDBJ databases">
        <title>Complete genome and description of Campylobacter massiliensis Marseille-Q3452 sp. nov.</title>
        <authorList>
            <person name="Antezack A."/>
        </authorList>
    </citation>
    <scope>NUCLEOTIDE SEQUENCE [LARGE SCALE GENOMIC DNA]</scope>
    <source>
        <strain evidence="7 8">Marseille-Q3452</strain>
    </source>
</reference>
<comment type="similarity">
    <text evidence="5">Belongs to the class I-like SAM-binding methyltransferase superfamily. RNA M5U methyltransferase family.</text>
</comment>
<dbReference type="Gene3D" id="2.40.50.1070">
    <property type="match status" value="1"/>
</dbReference>
<keyword evidence="8" id="KW-1185">Reference proteome</keyword>
<dbReference type="GO" id="GO:0030697">
    <property type="term" value="F:tRNA (uracil(54)-C5)-methyltransferase activity, S-adenosyl methionine-dependent"/>
    <property type="evidence" value="ECO:0007669"/>
    <property type="project" value="UniProtKB-EC"/>
</dbReference>
<dbReference type="AlphaFoldDB" id="A0A842JA44"/>
<evidence type="ECO:0000256" key="4">
    <source>
        <dbReference type="ARBA" id="ARBA00022694"/>
    </source>
</evidence>
<dbReference type="Pfam" id="PF05958">
    <property type="entry name" value="tRNA_U5-meth_tr"/>
    <property type="match status" value="1"/>
</dbReference>
<evidence type="ECO:0000256" key="1">
    <source>
        <dbReference type="ARBA" id="ARBA00022603"/>
    </source>
</evidence>
<dbReference type="GO" id="GO:0019843">
    <property type="term" value="F:rRNA binding"/>
    <property type="evidence" value="ECO:0007669"/>
    <property type="project" value="TreeGrafter"/>
</dbReference>
<dbReference type="SUPFAM" id="SSF53335">
    <property type="entry name" value="S-adenosyl-L-methionine-dependent methyltransferases"/>
    <property type="match status" value="1"/>
</dbReference>
<evidence type="ECO:0000256" key="6">
    <source>
        <dbReference type="PROSITE-ProRule" id="PRU10015"/>
    </source>
</evidence>
<dbReference type="InterPro" id="IPR011869">
    <property type="entry name" value="TrmA_MeTrfase"/>
</dbReference>
<dbReference type="PROSITE" id="PS01230">
    <property type="entry name" value="TRMA_1"/>
    <property type="match status" value="1"/>
</dbReference>
<name>A0A842JA44_9BACT</name>
<accession>A0A842JA44</accession>